<evidence type="ECO:0000313" key="2">
    <source>
        <dbReference type="EMBL" id="MEN5379171.1"/>
    </source>
</evidence>
<evidence type="ECO:0000313" key="3">
    <source>
        <dbReference type="Proteomes" id="UP001409291"/>
    </source>
</evidence>
<feature type="domain" description="DUF6850" evidence="1">
    <location>
        <begin position="43"/>
        <end position="498"/>
    </location>
</feature>
<accession>A0ABV0BWV8</accession>
<sequence length="514" mass="59932">MKKLYIVGLLFCVWGTYLPVYAQHAVEQDTIARRIRAYTVDNPMWLEKSVEPRYSLIQMGYSQVSGEYRTAQDAQKIKNINFNSEGAVTIKDIRLWGRFAYNRSTEDSTRFAHQTRENPASPWYFGSYGYNHYERTNYFIQTRGQKYFADRKYSVFGGLDYHVGNHFSNNDPRSTIDAIQVNGSLGASARISSGWDLGLEGKYGYGQERVEIAYRNEQYALSAVESPYMNYIVRGYGWKVSDWLSERNMFYQNDMKRYGAKGYLSWDGDLGKFYGNIGYLQEVQHYRQTLRNDSRINELSKFNLDQLSYQLMWNLKRGNKTYLASFNSLNHSGKDWVTESGNAQNYVYRKERQTLDLSYLIKKNKWQQLYEANIGYTHEVRHDGGTETRLDYDRMDYALSTLLTYATTRNQEVEFGVTAFAETNMGTSWTLPLINENVFHQYVFYQDIRYHEADVWGGKLRLGFTQRLKKGNFIKLVGTYTYRKADLGSALDRVNLAPLGRTREVGSVRLSYGF</sequence>
<comment type="caution">
    <text evidence="2">The sequence shown here is derived from an EMBL/GenBank/DDBJ whole genome shotgun (WGS) entry which is preliminary data.</text>
</comment>
<gene>
    <name evidence="2" type="ORF">ABE541_18045</name>
</gene>
<protein>
    <submittedName>
        <fullName evidence="2">DUF6850 family outer membrane beta-barrel protein</fullName>
    </submittedName>
</protein>
<dbReference type="InterPro" id="IPR049236">
    <property type="entry name" value="DUF6850"/>
</dbReference>
<dbReference type="EMBL" id="JBDJNQ010000009">
    <property type="protein sequence ID" value="MEN5379171.1"/>
    <property type="molecule type" value="Genomic_DNA"/>
</dbReference>
<dbReference type="Pfam" id="PF21012">
    <property type="entry name" value="DUF6850"/>
    <property type="match status" value="1"/>
</dbReference>
<name>A0ABV0BWV8_9SPHI</name>
<reference evidence="2 3" key="1">
    <citation type="submission" date="2024-04" db="EMBL/GenBank/DDBJ databases">
        <title>WGS of bacteria from Torrens River.</title>
        <authorList>
            <person name="Wyrsch E.R."/>
            <person name="Drigo B."/>
        </authorList>
    </citation>
    <scope>NUCLEOTIDE SEQUENCE [LARGE SCALE GENOMIC DNA]</scope>
    <source>
        <strain evidence="2 3">TWI391</strain>
    </source>
</reference>
<dbReference type="Proteomes" id="UP001409291">
    <property type="component" value="Unassembled WGS sequence"/>
</dbReference>
<proteinExistence type="predicted"/>
<evidence type="ECO:0000259" key="1">
    <source>
        <dbReference type="Pfam" id="PF21012"/>
    </source>
</evidence>
<keyword evidence="3" id="KW-1185">Reference proteome</keyword>
<dbReference type="RefSeq" id="WP_339424698.1">
    <property type="nucleotide sequence ID" value="NZ_JBDJNQ010000009.1"/>
</dbReference>
<organism evidence="2 3">
    <name type="scientific">Sphingobacterium kitahiroshimense</name>
    <dbReference type="NCBI Taxonomy" id="470446"/>
    <lineage>
        <taxon>Bacteria</taxon>
        <taxon>Pseudomonadati</taxon>
        <taxon>Bacteroidota</taxon>
        <taxon>Sphingobacteriia</taxon>
        <taxon>Sphingobacteriales</taxon>
        <taxon>Sphingobacteriaceae</taxon>
        <taxon>Sphingobacterium</taxon>
    </lineage>
</organism>